<dbReference type="SUPFAM" id="SSF51126">
    <property type="entry name" value="Pectin lyase-like"/>
    <property type="match status" value="3"/>
</dbReference>
<dbReference type="Gene3D" id="2.160.20.20">
    <property type="match status" value="3"/>
</dbReference>
<reference evidence="3 4" key="1">
    <citation type="submission" date="2018-02" db="EMBL/GenBank/DDBJ databases">
        <title>novel marine gammaproteobacteria from coastal saline agro ecosystem.</title>
        <authorList>
            <person name="Krishnan R."/>
            <person name="Ramesh Kumar N."/>
        </authorList>
    </citation>
    <scope>NUCLEOTIDE SEQUENCE [LARGE SCALE GENOMIC DNA]</scope>
    <source>
        <strain evidence="3 4">228</strain>
    </source>
</reference>
<dbReference type="PRINTS" id="PR00313">
    <property type="entry name" value="CABNDNGRPT"/>
</dbReference>
<dbReference type="InterPro" id="IPR001343">
    <property type="entry name" value="Hemolysn_Ca-bd"/>
</dbReference>
<dbReference type="InterPro" id="IPR028059">
    <property type="entry name" value="SWM_rpt"/>
</dbReference>
<dbReference type="GO" id="GO:0005509">
    <property type="term" value="F:calcium ion binding"/>
    <property type="evidence" value="ECO:0007669"/>
    <property type="project" value="InterPro"/>
</dbReference>
<dbReference type="Proteomes" id="UP000238196">
    <property type="component" value="Unassembled WGS sequence"/>
</dbReference>
<comment type="caution">
    <text evidence="3">The sequence shown here is derived from an EMBL/GenBank/DDBJ whole genome shotgun (WGS) entry which is preliminary data.</text>
</comment>
<dbReference type="PROSITE" id="PS00330">
    <property type="entry name" value="HEMOLYSIN_CALCIUM"/>
    <property type="match status" value="3"/>
</dbReference>
<dbReference type="NCBIfam" id="TIGR02601">
    <property type="entry name" value="autotrns_rpt"/>
    <property type="match status" value="10"/>
</dbReference>
<accession>A0A2S5KM84</accession>
<sequence>SLSLKDWDESESIVITSSKGSITVSITGDGSATVFDIANDTNAAYFQGITSFTITENTSGETSNGYALTFDNIALTNITAAGPTISGATYDASTNQLVVTGSGMTTGDTISVDKLTLTGQGGSTYTLTSSDVTASSATQFTVTLSATDQLFVEGLLNNNGTQAADASTFNLAAADDWDSNVTSGDTSVTTVGITVSNTQSPTISSTGTTYDASTGVLTVTGTNMVHQPGASNDIDPTKLTITGQGGGTRTLTASAVEITSATSFTITLTGADKTAVDSLLNANGTQSSGSTTYNITATDDWNGPIFGNTADLTGNGITVSGVVTATAPSYSSAVGYIGESTFTITFDSPLDASSVPTLARFGSSVDVNGTGVSVTGATISGNSVTLTIQATLLPGDIIDFTYSDPVGDDASGVLQGASGGLDVASFSHSLVVATARPEPTLQSATVEGATLVLTYDQTLDATNIPATSDFAVSVGGNPVSVTNVTVNSANMTVTLTLAEAAQTGQTVTVSYTDPTAGNDTNAIQNTGGDDAASFSGQSVTNNTVSAPPTLDLNGADAGTDNTVELSGTITLAPSATAADTENDSGNWNSGSLTVQRFTGGSADATADDTFSFTNTGTFTDAGGSLTINSGATTFATYTNSGGVLTISFNSNATTALVQEVIQNITYSNDTPAGDATIRFSLSDGSSATTADVTVTSDTIYVTSATDTSVIDISNGVSLSEAVAIAAADTTGTQTIVFDSSLAGQTLTLAGSLAISESLTFDMDNASGMSITGSTITVASGATLTLSNGSGDSASIASSISGSGDLTKDGEGALTLSGANTYTGSTTLSAGTLTLSGGSAIGDNSAVNVTGGTLVLAASEIINTLTSTGGTLTQAGFTLTASGTTLDASGMDRSSGDTGTLTTNNSSGVTIKGTRGDDIIIGGSGSDTLEGGDGNDTLTGGAGSSTVDTLIGGNGDDTFVYTSSSLLTNGGNSFIDSIDGGAGTDTLRFEPTSTFTFGSGLDWSSRISGIEKLSTNANSSTFNMTFRANAYSEGLREIDFSDDTNSSGTNNIILSNITGGGMVVTGTAGSDLIRGGSGADTLSGGSGNDTIEGNAGDDIISGGAGTDSLSGGSGNDTFVGAASELNGDTITDFSSGDGIQLTGVSGLTAANVRINGSTLEIDTDSTTFASPEVIITLTSVPTSSIVVTTTNGGADTLITLNSAPSFSSLNGGATYTEDGTAVVIDSDVTVADTELDALNSVQGNYNGASVTISRSGGANTDDQFGNSGLLGSLTEGESFTYNGTTVGTVTANSAGVLTLTFNANATSAIADGVLQAITYANSSQDPSTSVTLSWTFNDGSTDSTGTNQAVISITPVNDAPTDISLSNTTASAYWGSGVTVGALSATDVDSSSWTFTLVSGSGDTDNASFDIFSGTVLTINDPGSMAAGSYSIRVRADDGASGTYEEVFTITVSDELVVTTNLDSSDDATVSSFVADSADGGGLSLREALYYASNRINSTGGTVTIGFASGLNGQTITLGSNASVADGVIFDADDVGTLTISGNELVLAGELTLSNASADSLTINSALSDDGLASSSLITSGAGTVTLTGANNTADTGLNTITVEGGTLSIAADTNLGTGLVTLNGGTLQNTAATTIDNDLVLGSAGGTITLTTLSATTTLSGQISGDGSLALNGASNGSSYSTLNISGDNSYTGVTTLSSGVFVANSSSALGDSSAGTTVAIGSTLQIGGAYSISESLTLSGSGISSFGALYYNTAAISTLSGAISLAADTTINSASGAGTLRLNGVISGSGSLTKTGSGLMTLSGDNDYTGATIVSAGYLIAASNNALGATGSSSATTVASGATLRVSSDVTIAENLTVSGSGSSSNGALQGTGGTATIAGTVTLNSDIRVTVSSGNLVISGAVDGIGGITKASAGTLTLSGSNSYSGITYVQAGTLSITDDSNLGSGSVYLNGTTLVMTGTDSTIDNAFYITGTGNTLTNTNSITLSGVISGSGSLTKNGAGILTLSGSNSYAGTTSVDAGTLSIAADSNLGAGALTLNGSTLNVTGSGVTIDNAVALTSNGGTLSNANAVTLSGVISGDGDLSKTNSGILTLSNTNTYTGATTVLAGALSITDDSNLGSGAVTLNGSTLTVTGSAVTIDNAIALTSNGGTISNANDVALSGVISGDGDLSKTDSGVLTLSNTNTYTGATSVLAGSLSVAGDDNLGTGTLTLNGGTLTVTGSSVTIDNSINLGINSGYISNANALTLSGAITGDGDLGLYGAGTLTLSGNNSYAGSTIINDGTLSVAQDGNLGTGALTLNGGTLVLTGGDTIDNDIEIDIDGAVVDVLNTDATLSGTISGNGTLTKTNSSTTRSLTLSGDNSSFAGGITVTKGNLVAANAAALGSGTISLTGGNLQATGSYALTNSLYLANTSGSKTSTINVATGETLTLSGTINVADAAQNLGKSGNGVLALSGTTGFNGAQLVVNQGSLSLAASGSLGVNAQLYVAGGTGEVTLTGSGTFSNSILLGKDLTLTNDQDVTLSGVISTSSGTTNVTKNGAGTLTFSGVNTYTGTTTISAGTLYLTGGSSIADTSAVTVSSGATLFIDYNGEVIGSLAGSGTVTLNGGMLYIGEDNTSTTFSGTIEDYVNTGSIGKIGTGTLTLSGSNSYGGITSVVAGTLSITDDSNLGSGTVYLNRTTLIITGADSTIDNALSINGTGSTIDNANSITLSGSIAGTGSLIKTGAGTLTLTGDSTYPDTTTVSAGTLSVNGSLI</sequence>
<dbReference type="InterPro" id="IPR013425">
    <property type="entry name" value="Autotrns_rpt"/>
</dbReference>
<evidence type="ECO:0000256" key="1">
    <source>
        <dbReference type="ARBA" id="ARBA00022729"/>
    </source>
</evidence>
<keyword evidence="1" id="KW-0732">Signal</keyword>
<organism evidence="3 4">
    <name type="scientific">Proteobacteria bacterium 228</name>
    <dbReference type="NCBI Taxonomy" id="2083153"/>
    <lineage>
        <taxon>Bacteria</taxon>
        <taxon>Pseudomonadati</taxon>
        <taxon>Pseudomonadota</taxon>
    </lineage>
</organism>
<evidence type="ECO:0008006" key="5">
    <source>
        <dbReference type="Google" id="ProtNLM"/>
    </source>
</evidence>
<name>A0A2S5KM84_9PROT</name>
<dbReference type="InterPro" id="IPR012332">
    <property type="entry name" value="Autotransporter_pectin_lyase_C"/>
</dbReference>
<proteinExistence type="predicted"/>
<evidence type="ECO:0000313" key="4">
    <source>
        <dbReference type="Proteomes" id="UP000238196"/>
    </source>
</evidence>
<gene>
    <name evidence="3" type="ORF">C4K68_18110</name>
</gene>
<dbReference type="Pfam" id="PF13753">
    <property type="entry name" value="SWM_repeat"/>
    <property type="match status" value="1"/>
</dbReference>
<dbReference type="InterPro" id="IPR011049">
    <property type="entry name" value="Serralysin-like_metalloprot_C"/>
</dbReference>
<dbReference type="InterPro" id="IPR018511">
    <property type="entry name" value="Hemolysin-typ_Ca-bd_CS"/>
</dbReference>
<dbReference type="Pfam" id="PF12951">
    <property type="entry name" value="PATR"/>
    <property type="match status" value="12"/>
</dbReference>
<evidence type="ECO:0000256" key="2">
    <source>
        <dbReference type="SAM" id="MobiDB-lite"/>
    </source>
</evidence>
<dbReference type="EMBL" id="PRLP01000062">
    <property type="protein sequence ID" value="PPC75908.1"/>
    <property type="molecule type" value="Genomic_DNA"/>
</dbReference>
<feature type="region of interest" description="Disordered" evidence="2">
    <location>
        <begin position="1078"/>
        <end position="1107"/>
    </location>
</feature>
<feature type="non-terminal residue" evidence="3">
    <location>
        <position position="2755"/>
    </location>
</feature>
<evidence type="ECO:0000313" key="3">
    <source>
        <dbReference type="EMBL" id="PPC75908.1"/>
    </source>
</evidence>
<dbReference type="InterPro" id="IPR011050">
    <property type="entry name" value="Pectin_lyase_fold/virulence"/>
</dbReference>
<protein>
    <recommendedName>
        <fullName evidence="5">Cadherin domain-containing protein</fullName>
    </recommendedName>
</protein>
<feature type="non-terminal residue" evidence="3">
    <location>
        <position position="1"/>
    </location>
</feature>
<dbReference type="SUPFAM" id="SSF51120">
    <property type="entry name" value="beta-Roll"/>
    <property type="match status" value="2"/>
</dbReference>
<dbReference type="Pfam" id="PF00353">
    <property type="entry name" value="HemolysinCabind"/>
    <property type="match status" value="3"/>
</dbReference>